<proteinExistence type="predicted"/>
<evidence type="ECO:0000313" key="2">
    <source>
        <dbReference type="Proteomes" id="UP000007267"/>
    </source>
</evidence>
<protein>
    <recommendedName>
        <fullName evidence="3">BED-type domain-containing protein</fullName>
    </recommendedName>
</protein>
<dbReference type="EMBL" id="AGCU01170730">
    <property type="status" value="NOT_ANNOTATED_CDS"/>
    <property type="molecule type" value="Genomic_DNA"/>
</dbReference>
<reference evidence="2" key="1">
    <citation type="submission" date="2011-10" db="EMBL/GenBank/DDBJ databases">
        <authorList>
            <consortium name="Soft-shell Turtle Genome Consortium"/>
        </authorList>
    </citation>
    <scope>NUCLEOTIDE SEQUENCE [LARGE SCALE GENOMIC DNA]</scope>
    <source>
        <strain evidence="2">Daiwa-1</strain>
    </source>
</reference>
<name>K7FFA4_PELSI</name>
<keyword evidence="2" id="KW-1185">Reference proteome</keyword>
<dbReference type="EMBL" id="AGCU01170729">
    <property type="status" value="NOT_ANNOTATED_CDS"/>
    <property type="molecule type" value="Genomic_DNA"/>
</dbReference>
<reference evidence="1" key="4">
    <citation type="submission" date="2025-09" db="UniProtKB">
        <authorList>
            <consortium name="Ensembl"/>
        </authorList>
    </citation>
    <scope>IDENTIFICATION</scope>
</reference>
<evidence type="ECO:0008006" key="3">
    <source>
        <dbReference type="Google" id="ProtNLM"/>
    </source>
</evidence>
<dbReference type="GeneTree" id="ENSGT00940000162521"/>
<dbReference type="eggNOG" id="ENOG502QT83">
    <property type="taxonomic scope" value="Eukaryota"/>
</dbReference>
<dbReference type="Ensembl" id="ENSPSIT00000006751.1">
    <property type="protein sequence ID" value="ENSPSIP00000006714.1"/>
    <property type="gene ID" value="ENSPSIG00000006202.1"/>
</dbReference>
<dbReference type="PANTHER" id="PTHR45913:SF19">
    <property type="entry name" value="LOW QUALITY PROTEIN: ZINC FINGER BED DOMAIN-CONTAINING PROTEIN 5-LIKE"/>
    <property type="match status" value="1"/>
</dbReference>
<accession>K7FFA4</accession>
<sequence length="440" mass="50546">EGTLKRKVSTSNSNIFTETSKLTNKKCRYCEDYLAFGFTSNGNEDAPGAQCATKYKILSNSCLVPAKLRRHFETNHPEYKDKDMSFFKQKLESLEKSKLFMSKIAKSDNENATEASYKVSYHISLAGEAHTIGESLIKPCAKDIVMCMLDQEEAVQIINYIKTRPLQSRLFKIMCEDMGSQHTALLLHTEVRWLSRGKVLVRLFELRHELSANLMDHKFQLSDRLTDFLWLSRVAYLADIFTKLNEVNLSLQGKNVNIFNAKDKILSLSRKLQFWISSVGRNDLDCLPTLNDFLEEYGTCDIADHLRGLYTNIIKYFPNINDNNNWIRNPLSLTEKSVSFSTQDYENLIEIASDGQLIQKFKEVSLITFWSNLCQSQEYSSLSRSAIRQLLPFAVHTCTKLGSRAAMKTKYRNRLNAAPDIIKPNIKRICQEKKKNHSSH</sequence>
<reference evidence="2" key="2">
    <citation type="journal article" date="2013" name="Nat. Genet.">
        <title>The draft genomes of soft-shell turtle and green sea turtle yield insights into the development and evolution of the turtle-specific body plan.</title>
        <authorList>
            <person name="Wang Z."/>
            <person name="Pascual-Anaya J."/>
            <person name="Zadissa A."/>
            <person name="Li W."/>
            <person name="Niimura Y."/>
            <person name="Huang Z."/>
            <person name="Li C."/>
            <person name="White S."/>
            <person name="Xiong Z."/>
            <person name="Fang D."/>
            <person name="Wang B."/>
            <person name="Ming Y."/>
            <person name="Chen Y."/>
            <person name="Zheng Y."/>
            <person name="Kuraku S."/>
            <person name="Pignatelli M."/>
            <person name="Herrero J."/>
            <person name="Beal K."/>
            <person name="Nozawa M."/>
            <person name="Li Q."/>
            <person name="Wang J."/>
            <person name="Zhang H."/>
            <person name="Yu L."/>
            <person name="Shigenobu S."/>
            <person name="Wang J."/>
            <person name="Liu J."/>
            <person name="Flicek P."/>
            <person name="Searle S."/>
            <person name="Wang J."/>
            <person name="Kuratani S."/>
            <person name="Yin Y."/>
            <person name="Aken B."/>
            <person name="Zhang G."/>
            <person name="Irie N."/>
        </authorList>
    </citation>
    <scope>NUCLEOTIDE SEQUENCE [LARGE SCALE GENOMIC DNA]</scope>
    <source>
        <strain evidence="2">Daiwa-1</strain>
    </source>
</reference>
<dbReference type="PANTHER" id="PTHR45913">
    <property type="entry name" value="EPM2A-INTERACTING PROTEIN 1"/>
    <property type="match status" value="1"/>
</dbReference>
<evidence type="ECO:0000313" key="1">
    <source>
        <dbReference type="Ensembl" id="ENSPSIP00000006714.1"/>
    </source>
</evidence>
<dbReference type="AlphaFoldDB" id="K7FFA4"/>
<dbReference type="Proteomes" id="UP000007267">
    <property type="component" value="Unassembled WGS sequence"/>
</dbReference>
<reference evidence="1" key="3">
    <citation type="submission" date="2025-08" db="UniProtKB">
        <authorList>
            <consortium name="Ensembl"/>
        </authorList>
    </citation>
    <scope>IDENTIFICATION</scope>
</reference>
<organism evidence="1 2">
    <name type="scientific">Pelodiscus sinensis</name>
    <name type="common">Chinese softshell turtle</name>
    <name type="synonym">Trionyx sinensis</name>
    <dbReference type="NCBI Taxonomy" id="13735"/>
    <lineage>
        <taxon>Eukaryota</taxon>
        <taxon>Metazoa</taxon>
        <taxon>Chordata</taxon>
        <taxon>Craniata</taxon>
        <taxon>Vertebrata</taxon>
        <taxon>Euteleostomi</taxon>
        <taxon>Archelosauria</taxon>
        <taxon>Testudinata</taxon>
        <taxon>Testudines</taxon>
        <taxon>Cryptodira</taxon>
        <taxon>Trionychia</taxon>
        <taxon>Trionychidae</taxon>
        <taxon>Pelodiscus</taxon>
    </lineage>
</organism>
<dbReference type="HOGENOM" id="CLU_021316_5_0_1"/>